<dbReference type="RefSeq" id="WP_119929424.1">
    <property type="nucleotide sequence ID" value="NZ_QZEY01000013.1"/>
</dbReference>
<dbReference type="InterPro" id="IPR036388">
    <property type="entry name" value="WH-like_DNA-bd_sf"/>
</dbReference>
<reference evidence="2 3" key="1">
    <citation type="submission" date="2018-09" db="EMBL/GenBank/DDBJ databases">
        <title>YIM 75507 draft genome.</title>
        <authorList>
            <person name="Tang S."/>
            <person name="Feng Y."/>
        </authorList>
    </citation>
    <scope>NUCLEOTIDE SEQUENCE [LARGE SCALE GENOMIC DNA]</scope>
    <source>
        <strain evidence="2 3">YIM 75507</strain>
    </source>
</reference>
<proteinExistence type="predicted"/>
<gene>
    <name evidence="2" type="ORF">D5H75_27310</name>
</gene>
<evidence type="ECO:0000259" key="1">
    <source>
        <dbReference type="Pfam" id="PF03551"/>
    </source>
</evidence>
<dbReference type="InterPro" id="IPR052509">
    <property type="entry name" value="Metal_resp_DNA-bind_regulator"/>
</dbReference>
<evidence type="ECO:0000313" key="3">
    <source>
        <dbReference type="Proteomes" id="UP000265768"/>
    </source>
</evidence>
<name>A0A3A4AH91_9ACTN</name>
<protein>
    <submittedName>
        <fullName evidence="2">PadR family transcriptional regulator</fullName>
    </submittedName>
</protein>
<dbReference type="AlphaFoldDB" id="A0A3A4AH91"/>
<dbReference type="OrthoDB" id="2374094at2"/>
<accession>A0A3A4AH91</accession>
<dbReference type="Gene3D" id="1.10.10.10">
    <property type="entry name" value="Winged helix-like DNA-binding domain superfamily/Winged helix DNA-binding domain"/>
    <property type="match status" value="1"/>
</dbReference>
<dbReference type="EMBL" id="QZEY01000013">
    <property type="protein sequence ID" value="RJL25063.1"/>
    <property type="molecule type" value="Genomic_DNA"/>
</dbReference>
<organism evidence="2 3">
    <name type="scientific">Bailinhaonella thermotolerans</name>
    <dbReference type="NCBI Taxonomy" id="1070861"/>
    <lineage>
        <taxon>Bacteria</taxon>
        <taxon>Bacillati</taxon>
        <taxon>Actinomycetota</taxon>
        <taxon>Actinomycetes</taxon>
        <taxon>Streptosporangiales</taxon>
        <taxon>Streptosporangiaceae</taxon>
        <taxon>Bailinhaonella</taxon>
    </lineage>
</organism>
<keyword evidence="3" id="KW-1185">Reference proteome</keyword>
<dbReference type="PANTHER" id="PTHR33169">
    <property type="entry name" value="PADR-FAMILY TRANSCRIPTIONAL REGULATOR"/>
    <property type="match status" value="1"/>
</dbReference>
<dbReference type="PANTHER" id="PTHR33169:SF26">
    <property type="entry name" value="CONSERVED PROTEIN"/>
    <property type="match status" value="1"/>
</dbReference>
<comment type="caution">
    <text evidence="2">The sequence shown here is derived from an EMBL/GenBank/DDBJ whole genome shotgun (WGS) entry which is preliminary data.</text>
</comment>
<feature type="domain" description="Transcription regulator PadR N-terminal" evidence="1">
    <location>
        <begin position="6"/>
        <end position="78"/>
    </location>
</feature>
<dbReference type="SUPFAM" id="SSF46785">
    <property type="entry name" value="Winged helix' DNA-binding domain"/>
    <property type="match status" value="1"/>
</dbReference>
<dbReference type="InterPro" id="IPR005149">
    <property type="entry name" value="Tscrpt_reg_PadR_N"/>
</dbReference>
<sequence>MLALQILGFLYGEPLHGYELRARIGRLTGHVRPVSDGALYPAIARLESAGLLRRREEAGSGPAPRQVLSITDAGREELLRRLREPKDSEISDQMRFFTLLTFLSALPSREDRARVLRRRLDFLEEPSSFFYRDGAPLRAEDVEDPYRRGILLIARAAGKAERAWLRETIADLES</sequence>
<dbReference type="Proteomes" id="UP000265768">
    <property type="component" value="Unassembled WGS sequence"/>
</dbReference>
<evidence type="ECO:0000313" key="2">
    <source>
        <dbReference type="EMBL" id="RJL25063.1"/>
    </source>
</evidence>
<dbReference type="InterPro" id="IPR036390">
    <property type="entry name" value="WH_DNA-bd_sf"/>
</dbReference>
<dbReference type="Pfam" id="PF03551">
    <property type="entry name" value="PadR"/>
    <property type="match status" value="1"/>
</dbReference>